<dbReference type="InterPro" id="IPR011990">
    <property type="entry name" value="TPR-like_helical_dom_sf"/>
</dbReference>
<reference evidence="2 3" key="1">
    <citation type="submission" date="2019-03" db="EMBL/GenBank/DDBJ databases">
        <title>Alkanindiges illinoisensis: a potential pathogenic isolated from ascites of a gastric cancer patient with abdominal metastasis.</title>
        <authorList>
            <person name="Hu X."/>
            <person name="Yang B."/>
            <person name="Yan X."/>
            <person name="Lin L."/>
            <person name="Zhao H."/>
            <person name="Zhou F."/>
            <person name="Su B."/>
            <person name="Chen J."/>
            <person name="Rui Y."/>
            <person name="Wang Q."/>
            <person name="Zheng L."/>
        </authorList>
    </citation>
    <scope>NUCLEOTIDE SEQUENCE [LARGE SCALE GENOMIC DNA]</scope>
    <source>
        <strain evidence="2 3">NFYY 23406</strain>
    </source>
</reference>
<dbReference type="STRING" id="1120977.GCA_000619845_02980"/>
<feature type="signal peptide" evidence="1">
    <location>
        <begin position="1"/>
        <end position="36"/>
    </location>
</feature>
<comment type="caution">
    <text evidence="2">The sequence shown here is derived from an EMBL/GenBank/DDBJ whole genome shotgun (WGS) entry which is preliminary data.</text>
</comment>
<dbReference type="Proteomes" id="UP000297834">
    <property type="component" value="Unassembled WGS sequence"/>
</dbReference>
<dbReference type="EMBL" id="SNTY01000014">
    <property type="protein sequence ID" value="TEU29361.1"/>
    <property type="molecule type" value="Genomic_DNA"/>
</dbReference>
<feature type="chain" id="PRO_5021234024" evidence="1">
    <location>
        <begin position="37"/>
        <end position="273"/>
    </location>
</feature>
<evidence type="ECO:0000256" key="1">
    <source>
        <dbReference type="SAM" id="SignalP"/>
    </source>
</evidence>
<evidence type="ECO:0000313" key="3">
    <source>
        <dbReference type="Proteomes" id="UP000297834"/>
    </source>
</evidence>
<organism evidence="2 3">
    <name type="scientific">Alkanindiges illinoisensis</name>
    <dbReference type="NCBI Taxonomy" id="197183"/>
    <lineage>
        <taxon>Bacteria</taxon>
        <taxon>Pseudomonadati</taxon>
        <taxon>Pseudomonadota</taxon>
        <taxon>Gammaproteobacteria</taxon>
        <taxon>Moraxellales</taxon>
        <taxon>Moraxellaceae</taxon>
        <taxon>Alkanindiges</taxon>
    </lineage>
</organism>
<evidence type="ECO:0000313" key="2">
    <source>
        <dbReference type="EMBL" id="TEU29361.1"/>
    </source>
</evidence>
<dbReference type="AlphaFoldDB" id="A0A4Y7XE19"/>
<keyword evidence="3" id="KW-1185">Reference proteome</keyword>
<name>A0A4Y7XE19_9GAMM</name>
<accession>A0A4Y7XE19</accession>
<dbReference type="OrthoDB" id="6710670at2"/>
<protein>
    <submittedName>
        <fullName evidence="2">Tetratricopeptide repeat protein</fullName>
    </submittedName>
</protein>
<keyword evidence="1" id="KW-0732">Signal</keyword>
<dbReference type="SUPFAM" id="SSF48452">
    <property type="entry name" value="TPR-like"/>
    <property type="match status" value="1"/>
</dbReference>
<dbReference type="RefSeq" id="WP_134243806.1">
    <property type="nucleotide sequence ID" value="NZ_SNTY01000014.1"/>
</dbReference>
<proteinExistence type="predicted"/>
<gene>
    <name evidence="2" type="ORF">E2B99_04700</name>
</gene>
<sequence>MTTIQKNRTMIQTQPVQIFGLFIVVLGISATTPTHAIDTEEAQEKQQLADCKKITGYAQAGQKAYHAGNYNKARTLFETQAAWSHACRVMFQGNQPRFSISDGAVATADNNVALTYIKQKDYLKARAWLMINPDDKKSQYNLNLIKAELAKLDTSSQSKSPVGEYWQYAGNGAWNIVGVKQKGTQYQISFSGLYMGMMSMYYGPNMGEFTTLSPIKNGKAVWKESETEGLAAGEGCTVEMRFKADSVILETTQGECGFGHNVFADGEFLRISF</sequence>